<comment type="caution">
    <text evidence="1">The sequence shown here is derived from an EMBL/GenBank/DDBJ whole genome shotgun (WGS) entry which is preliminary data.</text>
</comment>
<dbReference type="EMBL" id="LAZR01064116">
    <property type="protein sequence ID" value="KKK58162.1"/>
    <property type="molecule type" value="Genomic_DNA"/>
</dbReference>
<sequence>MARASLPTLLSLDRYADLMGINPAHFNGAAANSLSPSVFPINVGCKDVWYQHAWQTEDALSREDLAEAIYDAEKDIEKELGYSPGPKWVTNEVHTYPRPFYRGVFGNGLNVRGQMKSIKARQGSKFIQAGRRGATLIGTPTVVYSDPDGDGLDELATVTIATTVTDTCEIALFTASENGASEWEVRPLKSVAIAAGSVTVTLDSWKLIDPDLWEFFPTGVTEVSGNLIDIGTTANFVTTIDVYRIFTDFTQVSAQFFWERDPITNTLIFCSTCGGTGCET</sequence>
<evidence type="ECO:0000313" key="1">
    <source>
        <dbReference type="EMBL" id="KKK58162.1"/>
    </source>
</evidence>
<protein>
    <submittedName>
        <fullName evidence="1">Uncharacterized protein</fullName>
    </submittedName>
</protein>
<organism evidence="1">
    <name type="scientific">marine sediment metagenome</name>
    <dbReference type="NCBI Taxonomy" id="412755"/>
    <lineage>
        <taxon>unclassified sequences</taxon>
        <taxon>metagenomes</taxon>
        <taxon>ecological metagenomes</taxon>
    </lineage>
</organism>
<name>A0A0F8WMQ7_9ZZZZ</name>
<feature type="non-terminal residue" evidence="1">
    <location>
        <position position="280"/>
    </location>
</feature>
<dbReference type="AlphaFoldDB" id="A0A0F8WMQ7"/>
<accession>A0A0F8WMQ7</accession>
<proteinExistence type="predicted"/>
<gene>
    <name evidence="1" type="ORF">LCGC14_3047200</name>
</gene>
<reference evidence="1" key="1">
    <citation type="journal article" date="2015" name="Nature">
        <title>Complex archaea that bridge the gap between prokaryotes and eukaryotes.</title>
        <authorList>
            <person name="Spang A."/>
            <person name="Saw J.H."/>
            <person name="Jorgensen S.L."/>
            <person name="Zaremba-Niedzwiedzka K."/>
            <person name="Martijn J."/>
            <person name="Lind A.E."/>
            <person name="van Eijk R."/>
            <person name="Schleper C."/>
            <person name="Guy L."/>
            <person name="Ettema T.J."/>
        </authorList>
    </citation>
    <scope>NUCLEOTIDE SEQUENCE</scope>
</reference>